<reference evidence="2" key="1">
    <citation type="submission" date="2020-02" db="EMBL/GenBank/DDBJ databases">
        <authorList>
            <person name="Meier V. D."/>
        </authorList>
    </citation>
    <scope>NUCLEOTIDE SEQUENCE</scope>
    <source>
        <strain evidence="2">AVDCRST_MAG71</strain>
    </source>
</reference>
<name>A0A6J4KTX8_9GAMM</name>
<feature type="non-terminal residue" evidence="2">
    <location>
        <position position="44"/>
    </location>
</feature>
<organism evidence="2">
    <name type="scientific">uncultured Lysobacter sp</name>
    <dbReference type="NCBI Taxonomy" id="271060"/>
    <lineage>
        <taxon>Bacteria</taxon>
        <taxon>Pseudomonadati</taxon>
        <taxon>Pseudomonadota</taxon>
        <taxon>Gammaproteobacteria</taxon>
        <taxon>Lysobacterales</taxon>
        <taxon>Lysobacteraceae</taxon>
        <taxon>Lysobacter</taxon>
        <taxon>environmental samples</taxon>
    </lineage>
</organism>
<evidence type="ECO:0000313" key="2">
    <source>
        <dbReference type="EMBL" id="CAA9314137.1"/>
    </source>
</evidence>
<dbReference type="AlphaFoldDB" id="A0A6J4KTX8"/>
<feature type="non-terminal residue" evidence="2">
    <location>
        <position position="1"/>
    </location>
</feature>
<feature type="region of interest" description="Disordered" evidence="1">
    <location>
        <begin position="1"/>
        <end position="44"/>
    </location>
</feature>
<protein>
    <submittedName>
        <fullName evidence="2">Signal recognition particle protein Ffh</fullName>
    </submittedName>
</protein>
<gene>
    <name evidence="2" type="ORF">AVDCRST_MAG71-901</name>
</gene>
<dbReference type="EMBL" id="CADCUA010000248">
    <property type="protein sequence ID" value="CAA9314137.1"/>
    <property type="molecule type" value="Genomic_DNA"/>
</dbReference>
<feature type="compositionally biased region" description="Basic and acidic residues" evidence="1">
    <location>
        <begin position="11"/>
        <end position="35"/>
    </location>
</feature>
<accession>A0A6J4KTX8</accession>
<proteinExistence type="predicted"/>
<evidence type="ECO:0000256" key="1">
    <source>
        <dbReference type="SAM" id="MobiDB-lite"/>
    </source>
</evidence>
<sequence>RQQADEAVPADGKDDVQAFGRRHEGAHARHEGHDGRSRRHAVPL</sequence>